<organism evidence="2 4">
    <name type="scientific">Phytophthora rubi</name>
    <dbReference type="NCBI Taxonomy" id="129364"/>
    <lineage>
        <taxon>Eukaryota</taxon>
        <taxon>Sar</taxon>
        <taxon>Stramenopiles</taxon>
        <taxon>Oomycota</taxon>
        <taxon>Peronosporomycetes</taxon>
        <taxon>Peronosporales</taxon>
        <taxon>Peronosporaceae</taxon>
        <taxon>Phytophthora</taxon>
    </lineage>
</organism>
<protein>
    <submittedName>
        <fullName evidence="2">Uncharacterized protein</fullName>
    </submittedName>
</protein>
<dbReference type="Proteomes" id="UP000434957">
    <property type="component" value="Unassembled WGS sequence"/>
</dbReference>
<accession>A0A6A3I868</accession>
<evidence type="ECO:0000313" key="4">
    <source>
        <dbReference type="Proteomes" id="UP000429607"/>
    </source>
</evidence>
<dbReference type="EMBL" id="QXFT01003551">
    <property type="protein sequence ID" value="KAE9284729.1"/>
    <property type="molecule type" value="Genomic_DNA"/>
</dbReference>
<evidence type="ECO:0000313" key="6">
    <source>
        <dbReference type="Proteomes" id="UP000435112"/>
    </source>
</evidence>
<keyword evidence="5" id="KW-1185">Reference proteome</keyword>
<dbReference type="Proteomes" id="UP000429607">
    <property type="component" value="Unassembled WGS sequence"/>
</dbReference>
<name>A0A6A3I868_9STRA</name>
<evidence type="ECO:0000313" key="3">
    <source>
        <dbReference type="EMBL" id="KAE9284729.1"/>
    </source>
</evidence>
<dbReference type="AlphaFoldDB" id="A0A6A3I868"/>
<evidence type="ECO:0000313" key="5">
    <source>
        <dbReference type="Proteomes" id="UP000434957"/>
    </source>
</evidence>
<gene>
    <name evidence="2" type="ORF">PR001_g25483</name>
    <name evidence="1" type="ORF">PR002_g25683</name>
    <name evidence="3" type="ORF">PR003_g26779</name>
</gene>
<dbReference type="EMBL" id="QXFU01003466">
    <property type="protein sequence ID" value="KAE8975147.1"/>
    <property type="molecule type" value="Genomic_DNA"/>
</dbReference>
<comment type="caution">
    <text evidence="2">The sequence shown here is derived from an EMBL/GenBank/DDBJ whole genome shotgun (WGS) entry which is preliminary data.</text>
</comment>
<proteinExistence type="predicted"/>
<dbReference type="EMBL" id="QXFV01003499">
    <property type="protein sequence ID" value="KAE8976203.1"/>
    <property type="molecule type" value="Genomic_DNA"/>
</dbReference>
<reference evidence="4 6" key="1">
    <citation type="submission" date="2018-09" db="EMBL/GenBank/DDBJ databases">
        <title>Genomic investigation of the strawberry pathogen Phytophthora fragariae indicates pathogenicity is determined by transcriptional variation in three key races.</title>
        <authorList>
            <person name="Adams T.M."/>
            <person name="Armitage A.D."/>
            <person name="Sobczyk M.K."/>
            <person name="Bates H.J."/>
            <person name="Dunwell J.M."/>
            <person name="Nellist C.F."/>
            <person name="Harrison R.J."/>
        </authorList>
    </citation>
    <scope>NUCLEOTIDE SEQUENCE [LARGE SCALE GENOMIC DNA]</scope>
    <source>
        <strain evidence="2 4">SCRP249</strain>
        <strain evidence="1 6">SCRP324</strain>
        <strain evidence="3 5">SCRP333</strain>
    </source>
</reference>
<evidence type="ECO:0000313" key="2">
    <source>
        <dbReference type="EMBL" id="KAE8976203.1"/>
    </source>
</evidence>
<dbReference type="Proteomes" id="UP000435112">
    <property type="component" value="Unassembled WGS sequence"/>
</dbReference>
<sequence length="67" mass="7364">MKLLSTLVGLVNGYANPQTCTGVCTNAHDPSIIRRTTAHTGTSDSRRAPRIIILYCILGISRFIEKF</sequence>
<evidence type="ECO:0000313" key="1">
    <source>
        <dbReference type="EMBL" id="KAE8975147.1"/>
    </source>
</evidence>